<dbReference type="Pfam" id="PF12704">
    <property type="entry name" value="MacB_PCD"/>
    <property type="match status" value="1"/>
</dbReference>
<dbReference type="GO" id="GO:0005886">
    <property type="term" value="C:plasma membrane"/>
    <property type="evidence" value="ECO:0007669"/>
    <property type="project" value="UniProtKB-SubCell"/>
</dbReference>
<keyword evidence="4 7" id="KW-1133">Transmembrane helix</keyword>
<dbReference type="InterPro" id="IPR025857">
    <property type="entry name" value="MacB_PCD"/>
</dbReference>
<name>A0A9Q4C5W6_9EURY</name>
<evidence type="ECO:0000259" key="9">
    <source>
        <dbReference type="Pfam" id="PF12704"/>
    </source>
</evidence>
<feature type="transmembrane region" description="Helical" evidence="7">
    <location>
        <begin position="295"/>
        <end position="325"/>
    </location>
</feature>
<sequence>MPSLLMARRNLVRNPLRSGLACFGIVIGVVAIASLGILGFTLQAGFTQNMGDVANQVEVVPATDTDAGFGTVTSQTLTDREVRDVRRTAVGATVTPVKQQTVDISYGDTSAGRNAYAVENPEALFEADEGRVPASLSSGVLVGSTFADQLEINVGSAVTVDNSSYRVVGVLAEEPWTAPVNPNFNIVVPETELRDAGYSRVIVEEGSASAANETAQDIRESMNRREEVVEVQENSELIEQVRSQQRLLSLFLIAVGSISLFVAGVSILNVMLMSTVERREEIGVLRAIGVQRTSVLKILLAEATLLGFVGGAVGVVVSLLVGGVINHFMLDDALMVLRPGNLRYLGMALGFAVGISLLSGAYPAWKAANERPVEALRG</sequence>
<dbReference type="GO" id="GO:0022857">
    <property type="term" value="F:transmembrane transporter activity"/>
    <property type="evidence" value="ECO:0007669"/>
    <property type="project" value="TreeGrafter"/>
</dbReference>
<evidence type="ECO:0000256" key="6">
    <source>
        <dbReference type="ARBA" id="ARBA00038076"/>
    </source>
</evidence>
<feature type="transmembrane region" description="Helical" evidence="7">
    <location>
        <begin position="345"/>
        <end position="365"/>
    </location>
</feature>
<evidence type="ECO:0000256" key="1">
    <source>
        <dbReference type="ARBA" id="ARBA00004651"/>
    </source>
</evidence>
<feature type="domain" description="ABC3 transporter permease C-terminal" evidence="8">
    <location>
        <begin position="255"/>
        <end position="370"/>
    </location>
</feature>
<dbReference type="PANTHER" id="PTHR30572:SF4">
    <property type="entry name" value="ABC TRANSPORTER PERMEASE YTRF"/>
    <property type="match status" value="1"/>
</dbReference>
<comment type="subcellular location">
    <subcellularLocation>
        <location evidence="1">Cell membrane</location>
        <topology evidence="1">Multi-pass membrane protein</topology>
    </subcellularLocation>
</comment>
<dbReference type="AlphaFoldDB" id="A0A9Q4C5W6"/>
<feature type="transmembrane region" description="Helical" evidence="7">
    <location>
        <begin position="20"/>
        <end position="42"/>
    </location>
</feature>
<dbReference type="Proteomes" id="UP001149411">
    <property type="component" value="Unassembled WGS sequence"/>
</dbReference>
<accession>A0A9Q4C5W6</accession>
<keyword evidence="5 7" id="KW-0472">Membrane</keyword>
<reference evidence="10" key="1">
    <citation type="submission" date="2022-09" db="EMBL/GenBank/DDBJ databases">
        <title>Haloadaptaus new haloarchaeum isolated from saline soil.</title>
        <authorList>
            <person name="Duran-Viseras A."/>
            <person name="Sanchez-Porro C."/>
            <person name="Ventosa A."/>
        </authorList>
    </citation>
    <scope>NUCLEOTIDE SEQUENCE</scope>
    <source>
        <strain evidence="10">F3-133</strain>
    </source>
</reference>
<evidence type="ECO:0000256" key="5">
    <source>
        <dbReference type="ARBA" id="ARBA00023136"/>
    </source>
</evidence>
<feature type="transmembrane region" description="Helical" evidence="7">
    <location>
        <begin position="247"/>
        <end position="274"/>
    </location>
</feature>
<feature type="domain" description="MacB-like periplasmic core" evidence="9">
    <location>
        <begin position="18"/>
        <end position="219"/>
    </location>
</feature>
<evidence type="ECO:0000256" key="7">
    <source>
        <dbReference type="SAM" id="Phobius"/>
    </source>
</evidence>
<comment type="caution">
    <text evidence="10">The sequence shown here is derived from an EMBL/GenBank/DDBJ whole genome shotgun (WGS) entry which is preliminary data.</text>
</comment>
<dbReference type="PANTHER" id="PTHR30572">
    <property type="entry name" value="MEMBRANE COMPONENT OF TRANSPORTER-RELATED"/>
    <property type="match status" value="1"/>
</dbReference>
<keyword evidence="11" id="KW-1185">Reference proteome</keyword>
<evidence type="ECO:0000313" key="11">
    <source>
        <dbReference type="Proteomes" id="UP001149411"/>
    </source>
</evidence>
<evidence type="ECO:0000256" key="3">
    <source>
        <dbReference type="ARBA" id="ARBA00022692"/>
    </source>
</evidence>
<organism evidence="10 11">
    <name type="scientific">Halorutilus salinus</name>
    <dbReference type="NCBI Taxonomy" id="2487751"/>
    <lineage>
        <taxon>Archaea</taxon>
        <taxon>Methanobacteriati</taxon>
        <taxon>Methanobacteriota</taxon>
        <taxon>Stenosarchaea group</taxon>
        <taxon>Halobacteria</taxon>
        <taxon>Halorutilales</taxon>
        <taxon>Halorutilaceae</taxon>
        <taxon>Halorutilus</taxon>
    </lineage>
</organism>
<keyword evidence="2" id="KW-1003">Cell membrane</keyword>
<gene>
    <name evidence="10" type="ORF">EGH25_10260</name>
</gene>
<evidence type="ECO:0000259" key="8">
    <source>
        <dbReference type="Pfam" id="PF02687"/>
    </source>
</evidence>
<dbReference type="RefSeq" id="WP_266088264.1">
    <property type="nucleotide sequence ID" value="NZ_RKLV01000011.1"/>
</dbReference>
<dbReference type="InterPro" id="IPR003838">
    <property type="entry name" value="ABC3_permease_C"/>
</dbReference>
<evidence type="ECO:0000256" key="2">
    <source>
        <dbReference type="ARBA" id="ARBA00022475"/>
    </source>
</evidence>
<evidence type="ECO:0000313" key="10">
    <source>
        <dbReference type="EMBL" id="MCX2819730.1"/>
    </source>
</evidence>
<keyword evidence="3 7" id="KW-0812">Transmembrane</keyword>
<dbReference type="EMBL" id="RKLV01000011">
    <property type="protein sequence ID" value="MCX2819730.1"/>
    <property type="molecule type" value="Genomic_DNA"/>
</dbReference>
<protein>
    <submittedName>
        <fullName evidence="10">ABC transporter permease</fullName>
    </submittedName>
</protein>
<comment type="similarity">
    <text evidence="6">Belongs to the ABC-4 integral membrane protein family.</text>
</comment>
<dbReference type="InterPro" id="IPR050250">
    <property type="entry name" value="Macrolide_Exporter_MacB"/>
</dbReference>
<proteinExistence type="inferred from homology"/>
<evidence type="ECO:0000256" key="4">
    <source>
        <dbReference type="ARBA" id="ARBA00022989"/>
    </source>
</evidence>
<dbReference type="Pfam" id="PF02687">
    <property type="entry name" value="FtsX"/>
    <property type="match status" value="1"/>
</dbReference>